<keyword evidence="5" id="KW-1185">Reference proteome</keyword>
<gene>
    <name evidence="4" type="ORF">ACFS25_13865</name>
</gene>
<dbReference type="Pfam" id="PF00072">
    <property type="entry name" value="Response_reg"/>
    <property type="match status" value="1"/>
</dbReference>
<dbReference type="EMBL" id="JBHUOM010000007">
    <property type="protein sequence ID" value="MFD2934877.1"/>
    <property type="molecule type" value="Genomic_DNA"/>
</dbReference>
<reference evidence="5" key="1">
    <citation type="journal article" date="2019" name="Int. J. Syst. Evol. Microbiol.">
        <title>The Global Catalogue of Microorganisms (GCM) 10K type strain sequencing project: providing services to taxonomists for standard genome sequencing and annotation.</title>
        <authorList>
            <consortium name="The Broad Institute Genomics Platform"/>
            <consortium name="The Broad Institute Genome Sequencing Center for Infectious Disease"/>
            <person name="Wu L."/>
            <person name="Ma J."/>
        </authorList>
    </citation>
    <scope>NUCLEOTIDE SEQUENCE [LARGE SCALE GENOMIC DNA]</scope>
    <source>
        <strain evidence="5">KCTC 52490</strain>
    </source>
</reference>
<comment type="caution">
    <text evidence="4">The sequence shown here is derived from an EMBL/GenBank/DDBJ whole genome shotgun (WGS) entry which is preliminary data.</text>
</comment>
<evidence type="ECO:0000313" key="5">
    <source>
        <dbReference type="Proteomes" id="UP001597512"/>
    </source>
</evidence>
<dbReference type="PANTHER" id="PTHR48111">
    <property type="entry name" value="REGULATOR OF RPOS"/>
    <property type="match status" value="1"/>
</dbReference>
<keyword evidence="1" id="KW-0238">DNA-binding</keyword>
<keyword evidence="2" id="KW-0597">Phosphoprotein</keyword>
<dbReference type="InterPro" id="IPR039420">
    <property type="entry name" value="WalR-like"/>
</dbReference>
<evidence type="ECO:0000256" key="2">
    <source>
        <dbReference type="PROSITE-ProRule" id="PRU00169"/>
    </source>
</evidence>
<dbReference type="Gene3D" id="3.40.50.2300">
    <property type="match status" value="1"/>
</dbReference>
<dbReference type="SMART" id="SM00448">
    <property type="entry name" value="REC"/>
    <property type="match status" value="1"/>
</dbReference>
<dbReference type="RefSeq" id="WP_381501723.1">
    <property type="nucleotide sequence ID" value="NZ_JBHUOM010000007.1"/>
</dbReference>
<feature type="domain" description="Response regulatory" evidence="3">
    <location>
        <begin position="7"/>
        <end position="118"/>
    </location>
</feature>
<evidence type="ECO:0000259" key="3">
    <source>
        <dbReference type="PROSITE" id="PS50110"/>
    </source>
</evidence>
<dbReference type="PROSITE" id="PS50110">
    <property type="entry name" value="RESPONSE_REGULATORY"/>
    <property type="match status" value="1"/>
</dbReference>
<dbReference type="PANTHER" id="PTHR48111:SF17">
    <property type="entry name" value="TRANSCRIPTIONAL REGULATORY PROTEIN YPDB"/>
    <property type="match status" value="1"/>
</dbReference>
<dbReference type="SUPFAM" id="SSF52172">
    <property type="entry name" value="CheY-like"/>
    <property type="match status" value="1"/>
</dbReference>
<feature type="modified residue" description="4-aspartylphosphate" evidence="2">
    <location>
        <position position="58"/>
    </location>
</feature>
<organism evidence="4 5">
    <name type="scientific">Spirosoma flavum</name>
    <dbReference type="NCBI Taxonomy" id="2048557"/>
    <lineage>
        <taxon>Bacteria</taxon>
        <taxon>Pseudomonadati</taxon>
        <taxon>Bacteroidota</taxon>
        <taxon>Cytophagia</taxon>
        <taxon>Cytophagales</taxon>
        <taxon>Cytophagaceae</taxon>
        <taxon>Spirosoma</taxon>
    </lineage>
</organism>
<dbReference type="Proteomes" id="UP001597512">
    <property type="component" value="Unassembled WGS sequence"/>
</dbReference>
<protein>
    <submittedName>
        <fullName evidence="4">LytR/AlgR family response regulator transcription factor</fullName>
    </submittedName>
</protein>
<dbReference type="InterPro" id="IPR011006">
    <property type="entry name" value="CheY-like_superfamily"/>
</dbReference>
<name>A0ABW6AI97_9BACT</name>
<sequence length="142" mass="16129">MKAIKLRCLAIDDEPLALDLLADDLSRIAYLEVVNTYLSALDVQDYLTTHSADLLFLDIRMPTLSSTQFLRGLENPPLVIFTTAYEQSAIEGFELNVIDYLLKPIAFTRLQKAAERALNYHRLRKNSQSDDTFFLSIRNTSG</sequence>
<proteinExistence type="predicted"/>
<evidence type="ECO:0000313" key="4">
    <source>
        <dbReference type="EMBL" id="MFD2934877.1"/>
    </source>
</evidence>
<dbReference type="InterPro" id="IPR001789">
    <property type="entry name" value="Sig_transdc_resp-reg_receiver"/>
</dbReference>
<accession>A0ABW6AI97</accession>
<evidence type="ECO:0000256" key="1">
    <source>
        <dbReference type="ARBA" id="ARBA00023125"/>
    </source>
</evidence>